<dbReference type="AlphaFoldDB" id="A0A1F8DKG3"/>
<dbReference type="PANTHER" id="PTHR43133">
    <property type="entry name" value="RNA POLYMERASE ECF-TYPE SIGMA FACTO"/>
    <property type="match status" value="1"/>
</dbReference>
<dbReference type="NCBIfam" id="TIGR02937">
    <property type="entry name" value="sigma70-ECF"/>
    <property type="match status" value="1"/>
</dbReference>
<dbReference type="GO" id="GO:0003677">
    <property type="term" value="F:DNA binding"/>
    <property type="evidence" value="ECO:0007669"/>
    <property type="project" value="InterPro"/>
</dbReference>
<dbReference type="Pfam" id="PF04542">
    <property type="entry name" value="Sigma70_r2"/>
    <property type="match status" value="1"/>
</dbReference>
<name>A0A1F8DKG3_9BACT</name>
<evidence type="ECO:0000313" key="7">
    <source>
        <dbReference type="EMBL" id="OGM88285.1"/>
    </source>
</evidence>
<dbReference type="GO" id="GO:0006352">
    <property type="term" value="P:DNA-templated transcription initiation"/>
    <property type="evidence" value="ECO:0007669"/>
    <property type="project" value="InterPro"/>
</dbReference>
<accession>A0A1F8DKG3</accession>
<dbReference type="Proteomes" id="UP000177596">
    <property type="component" value="Unassembled WGS sequence"/>
</dbReference>
<evidence type="ECO:0000259" key="6">
    <source>
        <dbReference type="Pfam" id="PF08281"/>
    </source>
</evidence>
<dbReference type="Pfam" id="PF08281">
    <property type="entry name" value="Sigma70_r4_2"/>
    <property type="match status" value="1"/>
</dbReference>
<evidence type="ECO:0000256" key="2">
    <source>
        <dbReference type="ARBA" id="ARBA00023015"/>
    </source>
</evidence>
<dbReference type="InterPro" id="IPR013325">
    <property type="entry name" value="RNA_pol_sigma_r2"/>
</dbReference>
<feature type="domain" description="RNA polymerase sigma factor 70 region 4 type 2" evidence="6">
    <location>
        <begin position="123"/>
        <end position="170"/>
    </location>
</feature>
<dbReference type="InterPro" id="IPR007627">
    <property type="entry name" value="RNA_pol_sigma70_r2"/>
</dbReference>
<feature type="domain" description="RNA polymerase sigma-70 region 2" evidence="5">
    <location>
        <begin position="28"/>
        <end position="94"/>
    </location>
</feature>
<dbReference type="InterPro" id="IPR013324">
    <property type="entry name" value="RNA_pol_sigma_r3/r4-like"/>
</dbReference>
<dbReference type="InterPro" id="IPR036388">
    <property type="entry name" value="WH-like_DNA-bd_sf"/>
</dbReference>
<protein>
    <submittedName>
        <fullName evidence="7">Uncharacterized protein</fullName>
    </submittedName>
</protein>
<keyword evidence="2" id="KW-0805">Transcription regulation</keyword>
<dbReference type="EMBL" id="MGIL01000013">
    <property type="protein sequence ID" value="OGM88285.1"/>
    <property type="molecule type" value="Genomic_DNA"/>
</dbReference>
<proteinExistence type="inferred from homology"/>
<dbReference type="Gene3D" id="1.10.10.10">
    <property type="entry name" value="Winged helix-like DNA-binding domain superfamily/Winged helix DNA-binding domain"/>
    <property type="match status" value="1"/>
</dbReference>
<evidence type="ECO:0000259" key="5">
    <source>
        <dbReference type="Pfam" id="PF04542"/>
    </source>
</evidence>
<gene>
    <name evidence="7" type="ORF">A2573_02620</name>
</gene>
<dbReference type="CDD" id="cd06171">
    <property type="entry name" value="Sigma70_r4"/>
    <property type="match status" value="1"/>
</dbReference>
<comment type="caution">
    <text evidence="7">The sequence shown here is derived from an EMBL/GenBank/DDBJ whole genome shotgun (WGS) entry which is preliminary data.</text>
</comment>
<evidence type="ECO:0000256" key="1">
    <source>
        <dbReference type="ARBA" id="ARBA00010641"/>
    </source>
</evidence>
<evidence type="ECO:0000256" key="4">
    <source>
        <dbReference type="ARBA" id="ARBA00023163"/>
    </source>
</evidence>
<dbReference type="SUPFAM" id="SSF88946">
    <property type="entry name" value="Sigma2 domain of RNA polymerase sigma factors"/>
    <property type="match status" value="1"/>
</dbReference>
<dbReference type="SUPFAM" id="SSF88659">
    <property type="entry name" value="Sigma3 and sigma4 domains of RNA polymerase sigma factors"/>
    <property type="match status" value="1"/>
</dbReference>
<dbReference type="GO" id="GO:0016987">
    <property type="term" value="F:sigma factor activity"/>
    <property type="evidence" value="ECO:0007669"/>
    <property type="project" value="UniProtKB-KW"/>
</dbReference>
<dbReference type="InterPro" id="IPR013249">
    <property type="entry name" value="RNA_pol_sigma70_r4_t2"/>
</dbReference>
<keyword evidence="3" id="KW-0731">Sigma factor</keyword>
<evidence type="ECO:0000256" key="3">
    <source>
        <dbReference type="ARBA" id="ARBA00023082"/>
    </source>
</evidence>
<comment type="similarity">
    <text evidence="1">Belongs to the sigma-70 factor family. ECF subfamily.</text>
</comment>
<sequence length="181" mass="21580">MKDTQKLSDEKIIELIRTKDKELYVHIIKRYQEKLMRYANYLVNDEQHAADIVQESFIKAYINLNGFDAKKKFSSWIYRIVHNEALNLINKRKRQVSLYEDKDFDSGIDIEDDLIKKELKTRAQDCLNQMPIIYKEPLSLFYLEEKSYEEISDILRIPVSTVGTRVKRAKILMKKICQKIK</sequence>
<dbReference type="Gene3D" id="1.10.1740.10">
    <property type="match status" value="1"/>
</dbReference>
<dbReference type="PANTHER" id="PTHR43133:SF51">
    <property type="entry name" value="RNA POLYMERASE SIGMA FACTOR"/>
    <property type="match status" value="1"/>
</dbReference>
<evidence type="ECO:0000313" key="8">
    <source>
        <dbReference type="Proteomes" id="UP000177596"/>
    </source>
</evidence>
<reference evidence="7 8" key="1">
    <citation type="journal article" date="2016" name="Nat. Commun.">
        <title>Thousands of microbial genomes shed light on interconnected biogeochemical processes in an aquifer system.</title>
        <authorList>
            <person name="Anantharaman K."/>
            <person name="Brown C.T."/>
            <person name="Hug L.A."/>
            <person name="Sharon I."/>
            <person name="Castelle C.J."/>
            <person name="Probst A.J."/>
            <person name="Thomas B.C."/>
            <person name="Singh A."/>
            <person name="Wilkins M.J."/>
            <person name="Karaoz U."/>
            <person name="Brodie E.L."/>
            <person name="Williams K.H."/>
            <person name="Hubbard S.S."/>
            <person name="Banfield J.F."/>
        </authorList>
    </citation>
    <scope>NUCLEOTIDE SEQUENCE [LARGE SCALE GENOMIC DNA]</scope>
</reference>
<dbReference type="InterPro" id="IPR014284">
    <property type="entry name" value="RNA_pol_sigma-70_dom"/>
</dbReference>
<organism evidence="7 8">
    <name type="scientific">Candidatus Woesebacteria bacterium RIFOXYD1_FULL_43_18</name>
    <dbReference type="NCBI Taxonomy" id="1802551"/>
    <lineage>
        <taxon>Bacteria</taxon>
        <taxon>Candidatus Woeseibacteriota</taxon>
    </lineage>
</organism>
<dbReference type="InterPro" id="IPR039425">
    <property type="entry name" value="RNA_pol_sigma-70-like"/>
</dbReference>
<keyword evidence="4" id="KW-0804">Transcription</keyword>